<dbReference type="EMBL" id="JUGD01000026">
    <property type="protein sequence ID" value="RAM62533.1"/>
    <property type="molecule type" value="Genomic_DNA"/>
</dbReference>
<gene>
    <name evidence="1" type="ORF">RB24_21095</name>
</gene>
<comment type="caution">
    <text evidence="1">The sequence shown here is derived from an EMBL/GenBank/DDBJ whole genome shotgun (WGS) entry which is preliminary data.</text>
</comment>
<keyword evidence="2" id="KW-1185">Reference proteome</keyword>
<name>A0ABX9BX75_9BURK</name>
<protein>
    <submittedName>
        <fullName evidence="1">Uncharacterized protein</fullName>
    </submittedName>
</protein>
<accession>A0ABX9BX75</accession>
<organism evidence="1 2">
    <name type="scientific">Herbaspirillum rubrisubalbicans</name>
    <dbReference type="NCBI Taxonomy" id="80842"/>
    <lineage>
        <taxon>Bacteria</taxon>
        <taxon>Pseudomonadati</taxon>
        <taxon>Pseudomonadota</taxon>
        <taxon>Betaproteobacteria</taxon>
        <taxon>Burkholderiales</taxon>
        <taxon>Oxalobacteraceae</taxon>
        <taxon>Herbaspirillum</taxon>
    </lineage>
</organism>
<proteinExistence type="predicted"/>
<dbReference type="Proteomes" id="UP000248631">
    <property type="component" value="Unassembled WGS sequence"/>
</dbReference>
<evidence type="ECO:0000313" key="2">
    <source>
        <dbReference type="Proteomes" id="UP000248631"/>
    </source>
</evidence>
<evidence type="ECO:0000313" key="1">
    <source>
        <dbReference type="EMBL" id="RAM62533.1"/>
    </source>
</evidence>
<sequence>MSGLMITLARSHQLGICRRWVVKQVQQKCSIARCDCDETFAVDHFIGFLQGGLYQKLVYCCPDQIGSFTQLGFNCQWHAGRNTTPFNDIGHGDQCFLAENIWRSLSA</sequence>
<reference evidence="1 2" key="1">
    <citation type="submission" date="2014-12" db="EMBL/GenBank/DDBJ databases">
        <title>Complete genome sequence of Herbaspirillum rubrisubalbicans Os38.</title>
        <authorList>
            <person name="Chen M."/>
            <person name="An Q."/>
        </authorList>
    </citation>
    <scope>NUCLEOTIDE SEQUENCE [LARGE SCALE GENOMIC DNA]</scope>
    <source>
        <strain evidence="1 2">Os38</strain>
    </source>
</reference>